<evidence type="ECO:0008006" key="3">
    <source>
        <dbReference type="Google" id="ProtNLM"/>
    </source>
</evidence>
<dbReference type="RefSeq" id="WP_245376111.1">
    <property type="nucleotide sequence ID" value="NZ_JAGGLB010000040.1"/>
</dbReference>
<gene>
    <name evidence="1" type="ORF">J2Z66_007534</name>
</gene>
<keyword evidence="2" id="KW-1185">Reference proteome</keyword>
<dbReference type="Gene3D" id="3.90.420.10">
    <property type="entry name" value="Oxidoreductase, molybdopterin-binding domain"/>
    <property type="match status" value="1"/>
</dbReference>
<proteinExistence type="predicted"/>
<organism evidence="1 2">
    <name type="scientific">Paenibacillus eucommiae</name>
    <dbReference type="NCBI Taxonomy" id="1355755"/>
    <lineage>
        <taxon>Bacteria</taxon>
        <taxon>Bacillati</taxon>
        <taxon>Bacillota</taxon>
        <taxon>Bacilli</taxon>
        <taxon>Bacillales</taxon>
        <taxon>Paenibacillaceae</taxon>
        <taxon>Paenibacillus</taxon>
    </lineage>
</organism>
<dbReference type="Proteomes" id="UP001519287">
    <property type="component" value="Unassembled WGS sequence"/>
</dbReference>
<accession>A0ABS4J7R9</accession>
<comment type="caution">
    <text evidence="1">The sequence shown here is derived from an EMBL/GenBank/DDBJ whole genome shotgun (WGS) entry which is preliminary data.</text>
</comment>
<evidence type="ECO:0000313" key="1">
    <source>
        <dbReference type="EMBL" id="MBP1995892.1"/>
    </source>
</evidence>
<protein>
    <recommendedName>
        <fullName evidence="3">Oxidoreductase molybdopterin-binding domain-containing protein</fullName>
    </recommendedName>
</protein>
<dbReference type="EMBL" id="JAGGLB010000040">
    <property type="protein sequence ID" value="MBP1995892.1"/>
    <property type="molecule type" value="Genomic_DNA"/>
</dbReference>
<dbReference type="SUPFAM" id="SSF56524">
    <property type="entry name" value="Oxidoreductase molybdopterin-binding domain"/>
    <property type="match status" value="1"/>
</dbReference>
<sequence>MNIQGNIQVNIQVTDSKIENEVFSLEQFTASAPLHISASERVPGVQGDAIDVKAWYKAWKYKHGAENVPDPTHLKVEGTDQFQAIVPWAELDLAFLLYAQDGHALEKGYPIRLYVPDGSSECLNVKSVIKLWFLHEASLGAKAAYGFKNTMTVDELKLNK</sequence>
<dbReference type="InterPro" id="IPR036374">
    <property type="entry name" value="OxRdtase_Mopterin-bd_sf"/>
</dbReference>
<evidence type="ECO:0000313" key="2">
    <source>
        <dbReference type="Proteomes" id="UP001519287"/>
    </source>
</evidence>
<reference evidence="1 2" key="1">
    <citation type="submission" date="2021-03" db="EMBL/GenBank/DDBJ databases">
        <title>Genomic Encyclopedia of Type Strains, Phase IV (KMG-IV): sequencing the most valuable type-strain genomes for metagenomic binning, comparative biology and taxonomic classification.</title>
        <authorList>
            <person name="Goeker M."/>
        </authorList>
    </citation>
    <scope>NUCLEOTIDE SEQUENCE [LARGE SCALE GENOMIC DNA]</scope>
    <source>
        <strain evidence="1 2">DSM 26048</strain>
    </source>
</reference>
<name>A0ABS4J7R9_9BACL</name>